<dbReference type="KEGG" id="tml:GSTUM_00009045001"/>
<dbReference type="GO" id="GO:0045040">
    <property type="term" value="P:protein insertion into mitochondrial outer membrane"/>
    <property type="evidence" value="ECO:0007669"/>
    <property type="project" value="InterPro"/>
</dbReference>
<proteinExistence type="predicted"/>
<evidence type="ECO:0000313" key="2">
    <source>
        <dbReference type="EMBL" id="CAZ84690.1"/>
    </source>
</evidence>
<feature type="compositionally biased region" description="Low complexity" evidence="1">
    <location>
        <begin position="38"/>
        <end position="51"/>
    </location>
</feature>
<sequence>MSEYSFTSDSDSGSIIMTPSSGSEYSPAASMIGSSMIDVTTPSSPSFSSHDSGSDYDDDEGDAEAEWQESLQQLELLLSMVLVPFVGKWVGRKCAYIAWSKFMTWKYPVEVAAEAAPNIVWLVRVSSPL</sequence>
<feature type="region of interest" description="Disordered" evidence="1">
    <location>
        <begin position="36"/>
        <end position="65"/>
    </location>
</feature>
<evidence type="ECO:0000313" key="3">
    <source>
        <dbReference type="Proteomes" id="UP000006911"/>
    </source>
</evidence>
<dbReference type="GO" id="GO:0070096">
    <property type="term" value="P:mitochondrial outer membrane translocase complex assembly"/>
    <property type="evidence" value="ECO:0007669"/>
    <property type="project" value="InterPro"/>
</dbReference>
<dbReference type="HOGENOM" id="CLU_136313_0_0_1"/>
<gene>
    <name evidence="2" type="ORF">GSTUM_00009045001</name>
</gene>
<evidence type="ECO:0000256" key="1">
    <source>
        <dbReference type="SAM" id="MobiDB-lite"/>
    </source>
</evidence>
<dbReference type="InParanoid" id="D5GJJ7"/>
<organism evidence="2 3">
    <name type="scientific">Tuber melanosporum (strain Mel28)</name>
    <name type="common">Perigord black truffle</name>
    <dbReference type="NCBI Taxonomy" id="656061"/>
    <lineage>
        <taxon>Eukaryota</taxon>
        <taxon>Fungi</taxon>
        <taxon>Dikarya</taxon>
        <taxon>Ascomycota</taxon>
        <taxon>Pezizomycotina</taxon>
        <taxon>Pezizomycetes</taxon>
        <taxon>Pezizales</taxon>
        <taxon>Tuberaceae</taxon>
        <taxon>Tuber</taxon>
    </lineage>
</organism>
<dbReference type="Pfam" id="PF19117">
    <property type="entry name" value="Mim2"/>
    <property type="match status" value="1"/>
</dbReference>
<dbReference type="Proteomes" id="UP000006911">
    <property type="component" value="Unassembled WGS sequence"/>
</dbReference>
<keyword evidence="3" id="KW-1185">Reference proteome</keyword>
<accession>D5GJJ7</accession>
<feature type="region of interest" description="Disordered" evidence="1">
    <location>
        <begin position="1"/>
        <end position="24"/>
    </location>
</feature>
<dbReference type="EMBL" id="FN430332">
    <property type="protein sequence ID" value="CAZ84690.1"/>
    <property type="molecule type" value="Genomic_DNA"/>
</dbReference>
<dbReference type="GeneID" id="9182691"/>
<dbReference type="AlphaFoldDB" id="D5GJJ7"/>
<dbReference type="RefSeq" id="XP_002840499.1">
    <property type="nucleotide sequence ID" value="XM_002840453.1"/>
</dbReference>
<reference evidence="2 3" key="1">
    <citation type="journal article" date="2010" name="Nature">
        <title>Perigord black truffle genome uncovers evolutionary origins and mechanisms of symbiosis.</title>
        <authorList>
            <person name="Martin F."/>
            <person name="Kohler A."/>
            <person name="Murat C."/>
            <person name="Balestrini R."/>
            <person name="Coutinho P.M."/>
            <person name="Jaillon O."/>
            <person name="Montanini B."/>
            <person name="Morin E."/>
            <person name="Noel B."/>
            <person name="Percudani R."/>
            <person name="Porcel B."/>
            <person name="Rubini A."/>
            <person name="Amicucci A."/>
            <person name="Amselem J."/>
            <person name="Anthouard V."/>
            <person name="Arcioni S."/>
            <person name="Artiguenave F."/>
            <person name="Aury J.M."/>
            <person name="Ballario P."/>
            <person name="Bolchi A."/>
            <person name="Brenna A."/>
            <person name="Brun A."/>
            <person name="Buee M."/>
            <person name="Cantarel B."/>
            <person name="Chevalier G."/>
            <person name="Couloux A."/>
            <person name="Da Silva C."/>
            <person name="Denoeud F."/>
            <person name="Duplessis S."/>
            <person name="Ghignone S."/>
            <person name="Hilselberger B."/>
            <person name="Iotti M."/>
            <person name="Marcais B."/>
            <person name="Mello A."/>
            <person name="Miranda M."/>
            <person name="Pacioni G."/>
            <person name="Quesneville H."/>
            <person name="Riccioni C."/>
            <person name="Ruotolo R."/>
            <person name="Splivallo R."/>
            <person name="Stocchi V."/>
            <person name="Tisserant E."/>
            <person name="Viscomi A.R."/>
            <person name="Zambonelli A."/>
            <person name="Zampieri E."/>
            <person name="Henrissat B."/>
            <person name="Lebrun M.H."/>
            <person name="Paolocci F."/>
            <person name="Bonfante P."/>
            <person name="Ottonello S."/>
            <person name="Wincker P."/>
        </authorList>
    </citation>
    <scope>NUCLEOTIDE SEQUENCE [LARGE SCALE GENOMIC DNA]</scope>
    <source>
        <strain evidence="2 3">Mel28</strain>
    </source>
</reference>
<dbReference type="PANTHER" id="PTHR28230">
    <property type="entry name" value="CHROMOSOME 1, WHOLE GENOME SHOTGUN SEQUENCE"/>
    <property type="match status" value="1"/>
</dbReference>
<protein>
    <submittedName>
        <fullName evidence="2">(Perigord truffle) hypothetical protein</fullName>
    </submittedName>
</protein>
<dbReference type="PANTHER" id="PTHR28230:SF1">
    <property type="entry name" value="MITOCHONDRIAL IMPORT PROTEIN 2"/>
    <property type="match status" value="1"/>
</dbReference>
<name>D5GJJ7_TUBMM</name>
<dbReference type="GO" id="GO:0005741">
    <property type="term" value="C:mitochondrial outer membrane"/>
    <property type="evidence" value="ECO:0007669"/>
    <property type="project" value="TreeGrafter"/>
</dbReference>
<feature type="compositionally biased region" description="Acidic residues" evidence="1">
    <location>
        <begin position="54"/>
        <end position="65"/>
    </location>
</feature>
<dbReference type="STRING" id="656061.D5GJJ7"/>
<dbReference type="InterPro" id="IPR037652">
    <property type="entry name" value="Mim2"/>
</dbReference>
<dbReference type="eggNOG" id="ENOG502SBHE">
    <property type="taxonomic scope" value="Eukaryota"/>
</dbReference>